<proteinExistence type="predicted"/>
<name>A0A0A9ACW9_ARUDO</name>
<organism evidence="1">
    <name type="scientific">Arundo donax</name>
    <name type="common">Giant reed</name>
    <name type="synonym">Donax arundinaceus</name>
    <dbReference type="NCBI Taxonomy" id="35708"/>
    <lineage>
        <taxon>Eukaryota</taxon>
        <taxon>Viridiplantae</taxon>
        <taxon>Streptophyta</taxon>
        <taxon>Embryophyta</taxon>
        <taxon>Tracheophyta</taxon>
        <taxon>Spermatophyta</taxon>
        <taxon>Magnoliopsida</taxon>
        <taxon>Liliopsida</taxon>
        <taxon>Poales</taxon>
        <taxon>Poaceae</taxon>
        <taxon>PACMAD clade</taxon>
        <taxon>Arundinoideae</taxon>
        <taxon>Arundineae</taxon>
        <taxon>Arundo</taxon>
    </lineage>
</organism>
<reference evidence="1" key="1">
    <citation type="submission" date="2014-09" db="EMBL/GenBank/DDBJ databases">
        <authorList>
            <person name="Magalhaes I.L.F."/>
            <person name="Oliveira U."/>
            <person name="Santos F.R."/>
            <person name="Vidigal T.H.D.A."/>
            <person name="Brescovit A.D."/>
            <person name="Santos A.J."/>
        </authorList>
    </citation>
    <scope>NUCLEOTIDE SEQUENCE</scope>
    <source>
        <tissue evidence="1">Shoot tissue taken approximately 20 cm above the soil surface</tissue>
    </source>
</reference>
<sequence length="26" mass="3030">MIKLAMCCFLDCESILIYCTKFSFCC</sequence>
<dbReference type="AlphaFoldDB" id="A0A0A9ACW9"/>
<reference evidence="1" key="2">
    <citation type="journal article" date="2015" name="Data Brief">
        <title>Shoot transcriptome of the giant reed, Arundo donax.</title>
        <authorList>
            <person name="Barrero R.A."/>
            <person name="Guerrero F.D."/>
            <person name="Moolhuijzen P."/>
            <person name="Goolsby J.A."/>
            <person name="Tidwell J."/>
            <person name="Bellgard S.E."/>
            <person name="Bellgard M.I."/>
        </authorList>
    </citation>
    <scope>NUCLEOTIDE SEQUENCE</scope>
    <source>
        <tissue evidence="1">Shoot tissue taken approximately 20 cm above the soil surface</tissue>
    </source>
</reference>
<accession>A0A0A9ACW9</accession>
<dbReference type="EMBL" id="GBRH01248944">
    <property type="protein sequence ID" value="JAD48951.1"/>
    <property type="molecule type" value="Transcribed_RNA"/>
</dbReference>
<evidence type="ECO:0000313" key="1">
    <source>
        <dbReference type="EMBL" id="JAD48951.1"/>
    </source>
</evidence>
<protein>
    <submittedName>
        <fullName evidence="1">Uncharacterized protein</fullName>
    </submittedName>
</protein>